<keyword evidence="5" id="KW-0479">Metal-binding</keyword>
<evidence type="ECO:0000259" key="9">
    <source>
        <dbReference type="PROSITE" id="PS50158"/>
    </source>
</evidence>
<evidence type="ECO:0000256" key="1">
    <source>
        <dbReference type="ARBA" id="ARBA00004651"/>
    </source>
</evidence>
<keyword evidence="11" id="KW-1185">Reference proteome</keyword>
<feature type="transmembrane region" description="Helical" evidence="8">
    <location>
        <begin position="79"/>
        <end position="105"/>
    </location>
</feature>
<dbReference type="GO" id="GO:0005385">
    <property type="term" value="F:zinc ion transmembrane transporter activity"/>
    <property type="evidence" value="ECO:0007669"/>
    <property type="project" value="TreeGrafter"/>
</dbReference>
<name>A0A8W8J3U6_MAGGI</name>
<dbReference type="PANTHER" id="PTHR11040">
    <property type="entry name" value="ZINC/IRON TRANSPORTER"/>
    <property type="match status" value="1"/>
</dbReference>
<feature type="domain" description="CCHC-type" evidence="9">
    <location>
        <begin position="507"/>
        <end position="521"/>
    </location>
</feature>
<organism evidence="10 11">
    <name type="scientific">Magallana gigas</name>
    <name type="common">Pacific oyster</name>
    <name type="synonym">Crassostrea gigas</name>
    <dbReference type="NCBI Taxonomy" id="29159"/>
    <lineage>
        <taxon>Eukaryota</taxon>
        <taxon>Metazoa</taxon>
        <taxon>Spiralia</taxon>
        <taxon>Lophotrochozoa</taxon>
        <taxon>Mollusca</taxon>
        <taxon>Bivalvia</taxon>
        <taxon>Autobranchia</taxon>
        <taxon>Pteriomorphia</taxon>
        <taxon>Ostreida</taxon>
        <taxon>Ostreoidea</taxon>
        <taxon>Ostreidae</taxon>
        <taxon>Magallana</taxon>
    </lineage>
</organism>
<evidence type="ECO:0000256" key="6">
    <source>
        <dbReference type="SAM" id="Coils"/>
    </source>
</evidence>
<dbReference type="PANTHER" id="PTHR11040:SF211">
    <property type="entry name" value="ZINC TRANSPORTER ZIP11"/>
    <property type="match status" value="1"/>
</dbReference>
<feature type="compositionally biased region" description="Basic and acidic residues" evidence="7">
    <location>
        <begin position="409"/>
        <end position="430"/>
    </location>
</feature>
<feature type="transmembrane region" description="Helical" evidence="8">
    <location>
        <begin position="12"/>
        <end position="32"/>
    </location>
</feature>
<keyword evidence="3" id="KW-1003">Cell membrane</keyword>
<evidence type="ECO:0000313" key="10">
    <source>
        <dbReference type="EnsemblMetazoa" id="G1712.3:cds"/>
    </source>
</evidence>
<evidence type="ECO:0000256" key="8">
    <source>
        <dbReference type="SAM" id="Phobius"/>
    </source>
</evidence>
<dbReference type="GO" id="GO:0005886">
    <property type="term" value="C:plasma membrane"/>
    <property type="evidence" value="ECO:0007669"/>
    <property type="project" value="UniProtKB-SubCell"/>
</dbReference>
<protein>
    <recommendedName>
        <fullName evidence="9">CCHC-type domain-containing protein</fullName>
    </recommendedName>
</protein>
<sequence>MLAGYNAVFQTLLGTLFTWGLTAAGAALVFVFHSSQRKVLDASLGFAAGVMTAASYWSLLNPAIEMAEHSGLYGDKGQWSFVPVAVGFVLGAAFVYGADIFMPYLGADNPSSLMMSLNPDIKQEKDGAMNMNFQENNYYVVLLLNKMGKKGRKGLVVVETDVLSDGVKDTQKNDRHSVGEIGSEISLKTGSDISPLGPRGVMNSNLTVPITMRTSCTNLTSELMSSSCPMNTQNTENTRSFTINEQVETPNRCNGQMFVLGRGDNPQQQYSLPIHDSTDSSEDDDLRRTGNVRIQSAKPHPLFPNQGPHLANENLSTVLEDMKKVLSSIQSNMSLKSENPTKRQTDVIQPKTRFRQKGSRRAKRRKNRKHARHAETDSTLTDDSSCISTSSSDDGEIVNFCDLNKRSNARAEKRTVRAVTDKQTKPEMKRKSGGQELQSKKTQNNTESITTDDYHVQDSALSTFQDDMLKMKEQIQNLEKMIAEMSRCSSTGFQQRPKSTSSQNTICYNCKNVGHFARDCPTKIQQYYRNPSHMSRSQPNIQPGTVSQQPGNLNFRGS</sequence>
<dbReference type="AlphaFoldDB" id="A0A8W8J3U6"/>
<keyword evidence="4" id="KW-0862">Zinc</keyword>
<reference evidence="10" key="1">
    <citation type="submission" date="2022-08" db="UniProtKB">
        <authorList>
            <consortium name="EnsemblMetazoa"/>
        </authorList>
    </citation>
    <scope>IDENTIFICATION</scope>
    <source>
        <strain evidence="10">05x7-T-G4-1.051#20</strain>
    </source>
</reference>
<dbReference type="InterPro" id="IPR036875">
    <property type="entry name" value="Znf_CCHC_sf"/>
</dbReference>
<evidence type="ECO:0000313" key="11">
    <source>
        <dbReference type="Proteomes" id="UP000005408"/>
    </source>
</evidence>
<comment type="subcellular location">
    <subcellularLocation>
        <location evidence="1">Cell membrane</location>
        <topology evidence="1">Multi-pass membrane protein</topology>
    </subcellularLocation>
</comment>
<accession>A0A8W8J3U6</accession>
<comment type="similarity">
    <text evidence="2">Belongs to the ZIP transporter (TC 2.A.5) family.</text>
</comment>
<dbReference type="PROSITE" id="PS50158">
    <property type="entry name" value="ZF_CCHC"/>
    <property type="match status" value="1"/>
</dbReference>
<evidence type="ECO:0000256" key="5">
    <source>
        <dbReference type="PROSITE-ProRule" id="PRU00047"/>
    </source>
</evidence>
<feature type="region of interest" description="Disordered" evidence="7">
    <location>
        <begin position="531"/>
        <end position="558"/>
    </location>
</feature>
<keyword evidence="6" id="KW-0175">Coiled coil</keyword>
<feature type="coiled-coil region" evidence="6">
    <location>
        <begin position="461"/>
        <end position="488"/>
    </location>
</feature>
<dbReference type="GO" id="GO:0003676">
    <property type="term" value="F:nucleic acid binding"/>
    <property type="evidence" value="ECO:0007669"/>
    <property type="project" value="InterPro"/>
</dbReference>
<dbReference type="Proteomes" id="UP000005408">
    <property type="component" value="Unassembled WGS sequence"/>
</dbReference>
<feature type="compositionally biased region" description="Polar residues" evidence="7">
    <location>
        <begin position="435"/>
        <end position="451"/>
    </location>
</feature>
<feature type="compositionally biased region" description="Basic residues" evidence="7">
    <location>
        <begin position="352"/>
        <end position="372"/>
    </location>
</feature>
<keyword evidence="5" id="KW-0863">Zinc-finger</keyword>
<keyword evidence="8" id="KW-0472">Membrane</keyword>
<dbReference type="InterPro" id="IPR001878">
    <property type="entry name" value="Znf_CCHC"/>
</dbReference>
<dbReference type="GO" id="GO:0008270">
    <property type="term" value="F:zinc ion binding"/>
    <property type="evidence" value="ECO:0007669"/>
    <property type="project" value="UniProtKB-KW"/>
</dbReference>
<evidence type="ECO:0000256" key="7">
    <source>
        <dbReference type="SAM" id="MobiDB-lite"/>
    </source>
</evidence>
<proteinExistence type="inferred from homology"/>
<feature type="transmembrane region" description="Helical" evidence="8">
    <location>
        <begin position="39"/>
        <end position="59"/>
    </location>
</feature>
<dbReference type="SMART" id="SM00343">
    <property type="entry name" value="ZnF_C2HC"/>
    <property type="match status" value="1"/>
</dbReference>
<dbReference type="SUPFAM" id="SSF57756">
    <property type="entry name" value="Retrovirus zinc finger-like domains"/>
    <property type="match status" value="1"/>
</dbReference>
<dbReference type="EnsemblMetazoa" id="G1712.3">
    <property type="protein sequence ID" value="G1712.3:cds"/>
    <property type="gene ID" value="G1712"/>
</dbReference>
<feature type="compositionally biased region" description="Low complexity" evidence="7">
    <location>
        <begin position="377"/>
        <end position="392"/>
    </location>
</feature>
<keyword evidence="8" id="KW-1133">Transmembrane helix</keyword>
<evidence type="ECO:0000256" key="4">
    <source>
        <dbReference type="ARBA" id="ARBA00022833"/>
    </source>
</evidence>
<keyword evidence="8" id="KW-0812">Transmembrane</keyword>
<dbReference type="Pfam" id="PF00098">
    <property type="entry name" value="zf-CCHC"/>
    <property type="match status" value="1"/>
</dbReference>
<evidence type="ECO:0000256" key="2">
    <source>
        <dbReference type="ARBA" id="ARBA00006939"/>
    </source>
</evidence>
<evidence type="ECO:0000256" key="3">
    <source>
        <dbReference type="ARBA" id="ARBA00022475"/>
    </source>
</evidence>
<feature type="region of interest" description="Disordered" evidence="7">
    <location>
        <begin position="332"/>
        <end position="392"/>
    </location>
</feature>
<dbReference type="Gene3D" id="4.10.60.10">
    <property type="entry name" value="Zinc finger, CCHC-type"/>
    <property type="match status" value="1"/>
</dbReference>
<feature type="region of interest" description="Disordered" evidence="7">
    <location>
        <begin position="409"/>
        <end position="454"/>
    </location>
</feature>